<feature type="compositionally biased region" description="Low complexity" evidence="1">
    <location>
        <begin position="73"/>
        <end position="89"/>
    </location>
</feature>
<dbReference type="VEuPathDB" id="VectorBase:AFAF001890"/>
<dbReference type="AlphaFoldDB" id="A0A182Q2N7"/>
<reference evidence="2" key="2">
    <citation type="submission" date="2020-05" db="UniProtKB">
        <authorList>
            <consortium name="EnsemblMetazoa"/>
        </authorList>
    </citation>
    <scope>IDENTIFICATION</scope>
    <source>
        <strain evidence="2">FAR1</strain>
    </source>
</reference>
<accession>A0A182Q2N7</accession>
<sequence>MAPVMNYLGTNGKKVIVECKGHVYLVPRSDYQNGIQSEIRLQTLYNNGQEGGNCHAVPSPNRCDDSETRAKRSVSSSYSSASVSDGSESNGTPEPIVPAISNSTTAAKVLSELKEEVTRLIDQSIQKIELDWAQNLEQMRDDANKINTPEPVQEIMACLENTPKSLHPDGDRGQVGYREQNLQVLQTDMFVASKRQTRVKLLNEIRDLVDRLKDMEMLEE</sequence>
<name>A0A182Q2N7_9DIPT</name>
<evidence type="ECO:0000256" key="1">
    <source>
        <dbReference type="SAM" id="MobiDB-lite"/>
    </source>
</evidence>
<evidence type="ECO:0000313" key="2">
    <source>
        <dbReference type="EnsemblMetazoa" id="AFAF001890-PA"/>
    </source>
</evidence>
<dbReference type="EnsemblMetazoa" id="AFAF001890-RA">
    <property type="protein sequence ID" value="AFAF001890-PA"/>
    <property type="gene ID" value="AFAF001890"/>
</dbReference>
<feature type="region of interest" description="Disordered" evidence="1">
    <location>
        <begin position="52"/>
        <end position="99"/>
    </location>
</feature>
<protein>
    <submittedName>
        <fullName evidence="2">Uncharacterized protein</fullName>
    </submittedName>
</protein>
<keyword evidence="3" id="KW-1185">Reference proteome</keyword>
<reference evidence="3" key="1">
    <citation type="submission" date="2014-01" db="EMBL/GenBank/DDBJ databases">
        <title>The Genome Sequence of Anopheles farauti FAR1 (V2).</title>
        <authorList>
            <consortium name="The Broad Institute Genomics Platform"/>
            <person name="Neafsey D.E."/>
            <person name="Besansky N."/>
            <person name="Howell P."/>
            <person name="Walton C."/>
            <person name="Young S.K."/>
            <person name="Zeng Q."/>
            <person name="Gargeya S."/>
            <person name="Fitzgerald M."/>
            <person name="Haas B."/>
            <person name="Abouelleil A."/>
            <person name="Allen A.W."/>
            <person name="Alvarado L."/>
            <person name="Arachchi H.M."/>
            <person name="Berlin A.M."/>
            <person name="Chapman S.B."/>
            <person name="Gainer-Dewar J."/>
            <person name="Goldberg J."/>
            <person name="Griggs A."/>
            <person name="Gujja S."/>
            <person name="Hansen M."/>
            <person name="Howarth C."/>
            <person name="Imamovic A."/>
            <person name="Ireland A."/>
            <person name="Larimer J."/>
            <person name="McCowan C."/>
            <person name="Murphy C."/>
            <person name="Pearson M."/>
            <person name="Poon T.W."/>
            <person name="Priest M."/>
            <person name="Roberts A."/>
            <person name="Saif S."/>
            <person name="Shea T."/>
            <person name="Sisk P."/>
            <person name="Sykes S."/>
            <person name="Wortman J."/>
            <person name="Nusbaum C."/>
            <person name="Birren B."/>
        </authorList>
    </citation>
    <scope>NUCLEOTIDE SEQUENCE [LARGE SCALE GENOMIC DNA]</scope>
    <source>
        <strain evidence="3">FAR1</strain>
    </source>
</reference>
<organism evidence="2 3">
    <name type="scientific">Anopheles farauti</name>
    <dbReference type="NCBI Taxonomy" id="69004"/>
    <lineage>
        <taxon>Eukaryota</taxon>
        <taxon>Metazoa</taxon>
        <taxon>Ecdysozoa</taxon>
        <taxon>Arthropoda</taxon>
        <taxon>Hexapoda</taxon>
        <taxon>Insecta</taxon>
        <taxon>Pterygota</taxon>
        <taxon>Neoptera</taxon>
        <taxon>Endopterygota</taxon>
        <taxon>Diptera</taxon>
        <taxon>Nematocera</taxon>
        <taxon>Culicoidea</taxon>
        <taxon>Culicidae</taxon>
        <taxon>Anophelinae</taxon>
        <taxon>Anopheles</taxon>
    </lineage>
</organism>
<evidence type="ECO:0000313" key="3">
    <source>
        <dbReference type="Proteomes" id="UP000075886"/>
    </source>
</evidence>
<dbReference type="EMBL" id="AXCN02000584">
    <property type="status" value="NOT_ANNOTATED_CDS"/>
    <property type="molecule type" value="Genomic_DNA"/>
</dbReference>
<proteinExistence type="predicted"/>
<dbReference type="Proteomes" id="UP000075886">
    <property type="component" value="Unassembled WGS sequence"/>
</dbReference>